<feature type="compositionally biased region" description="Basic and acidic residues" evidence="1">
    <location>
        <begin position="298"/>
        <end position="309"/>
    </location>
</feature>
<name>A0A8H5BM06_9AGAR</name>
<dbReference type="EMBL" id="JAACJK010000163">
    <property type="protein sequence ID" value="KAF5325832.1"/>
    <property type="molecule type" value="Genomic_DNA"/>
</dbReference>
<gene>
    <name evidence="2" type="ORF">D9611_000622</name>
</gene>
<feature type="compositionally biased region" description="Polar residues" evidence="1">
    <location>
        <begin position="32"/>
        <end position="49"/>
    </location>
</feature>
<protein>
    <submittedName>
        <fullName evidence="2">Uncharacterized protein</fullName>
    </submittedName>
</protein>
<keyword evidence="3" id="KW-1185">Reference proteome</keyword>
<feature type="region of interest" description="Disordered" evidence="1">
    <location>
        <begin position="7"/>
        <end position="257"/>
    </location>
</feature>
<accession>A0A8H5BM06</accession>
<feature type="compositionally biased region" description="Acidic residues" evidence="1">
    <location>
        <begin position="310"/>
        <end position="321"/>
    </location>
</feature>
<feature type="compositionally biased region" description="Polar residues" evidence="1">
    <location>
        <begin position="125"/>
        <end position="134"/>
    </location>
</feature>
<sequence length="423" mass="45504">MLLIFTSDNTYINSRHETHLPNNSPRHLPLRPTTSSQAQPSAAKSLQPSSEEDSTPRSSDVDLLEVAAAQNEALGEQDTRSESVLGRPGHGISLSPLTGPGDSEEEECRDAESGYEADSDFIQPLPSSTPNFETLDSEVGSLLPFAAEDGAGAPITGSDSISTSPKDDIATTAQEETQACDEGDTGHKEEGASDGEDNTDAALHLESGNSPTKSSMTGNRDSNSVLMSPGEEKTFENTPEMGPDATLGPKPGVKKRRIRHDRPPFLDEVANHWIIWSCNQLPTAERSSSIAVTGPSPDHQHYSRSRDAEHEEEDASNDEGIPEGMIQGAESEESTSLLKGTMNEVSADLLAPRSGGRPRRIEYNGGAQIVGNRVERASEVYIWSTPDDQGTVWTSESPSISNEEMEAFQAFLKADALSKQERT</sequence>
<dbReference type="AlphaFoldDB" id="A0A8H5BM06"/>
<evidence type="ECO:0000256" key="1">
    <source>
        <dbReference type="SAM" id="MobiDB-lite"/>
    </source>
</evidence>
<feature type="compositionally biased region" description="Polar residues" evidence="1">
    <location>
        <begin position="207"/>
        <end position="226"/>
    </location>
</feature>
<evidence type="ECO:0000313" key="2">
    <source>
        <dbReference type="EMBL" id="KAF5325832.1"/>
    </source>
</evidence>
<proteinExistence type="predicted"/>
<dbReference type="Proteomes" id="UP000541558">
    <property type="component" value="Unassembled WGS sequence"/>
</dbReference>
<organism evidence="2 3">
    <name type="scientific">Ephemerocybe angulata</name>
    <dbReference type="NCBI Taxonomy" id="980116"/>
    <lineage>
        <taxon>Eukaryota</taxon>
        <taxon>Fungi</taxon>
        <taxon>Dikarya</taxon>
        <taxon>Basidiomycota</taxon>
        <taxon>Agaricomycotina</taxon>
        <taxon>Agaricomycetes</taxon>
        <taxon>Agaricomycetidae</taxon>
        <taxon>Agaricales</taxon>
        <taxon>Agaricineae</taxon>
        <taxon>Psathyrellaceae</taxon>
        <taxon>Ephemerocybe</taxon>
    </lineage>
</organism>
<reference evidence="2 3" key="1">
    <citation type="journal article" date="2020" name="ISME J.">
        <title>Uncovering the hidden diversity of litter-decomposition mechanisms in mushroom-forming fungi.</title>
        <authorList>
            <person name="Floudas D."/>
            <person name="Bentzer J."/>
            <person name="Ahren D."/>
            <person name="Johansson T."/>
            <person name="Persson P."/>
            <person name="Tunlid A."/>
        </authorList>
    </citation>
    <scope>NUCLEOTIDE SEQUENCE [LARGE SCALE GENOMIC DNA]</scope>
    <source>
        <strain evidence="2 3">CBS 175.51</strain>
    </source>
</reference>
<feature type="compositionally biased region" description="Acidic residues" evidence="1">
    <location>
        <begin position="102"/>
        <end position="119"/>
    </location>
</feature>
<dbReference type="OrthoDB" id="10640715at2759"/>
<evidence type="ECO:0000313" key="3">
    <source>
        <dbReference type="Proteomes" id="UP000541558"/>
    </source>
</evidence>
<feature type="region of interest" description="Disordered" evidence="1">
    <location>
        <begin position="284"/>
        <end position="343"/>
    </location>
</feature>
<comment type="caution">
    <text evidence="2">The sequence shown here is derived from an EMBL/GenBank/DDBJ whole genome shotgun (WGS) entry which is preliminary data.</text>
</comment>